<comment type="caution">
    <text evidence="8">The sequence shown here is derived from an EMBL/GenBank/DDBJ whole genome shotgun (WGS) entry which is preliminary data.</text>
</comment>
<reference evidence="9 10" key="2">
    <citation type="submission" date="2015-09" db="EMBL/GenBank/DDBJ databases">
        <title>Heavy metals and arsenic resistance mechanisms in polyextremophilic archaea of the family Ferroplasmaceae.</title>
        <authorList>
            <person name="Bulaev A.G."/>
            <person name="Kanygina A.V."/>
        </authorList>
    </citation>
    <scope>NUCLEOTIDE SEQUENCE [LARGE SCALE GENOMIC DNA]</scope>
    <source>
        <strain evidence="9 10">VT</strain>
    </source>
</reference>
<dbReference type="Pfam" id="PF25476">
    <property type="entry name" value="Ribosomal_L19e_C"/>
    <property type="match status" value="1"/>
</dbReference>
<dbReference type="InterPro" id="IPR015972">
    <property type="entry name" value="Ribosomal_eL19_dom1"/>
</dbReference>
<dbReference type="OrthoDB" id="11624at2157"/>
<dbReference type="InterPro" id="IPR000196">
    <property type="entry name" value="Ribosomal_eL19_dom"/>
</dbReference>
<organism evidence="8 11">
    <name type="scientific">Acidiplasma aeolicum</name>
    <dbReference type="NCBI Taxonomy" id="507754"/>
    <lineage>
        <taxon>Archaea</taxon>
        <taxon>Methanobacteriati</taxon>
        <taxon>Thermoplasmatota</taxon>
        <taxon>Thermoplasmata</taxon>
        <taxon>Thermoplasmatales</taxon>
        <taxon>Ferroplasmaceae</taxon>
        <taxon>Acidiplasma</taxon>
    </lineage>
</organism>
<dbReference type="AlphaFoldDB" id="A0A0P9CLN4"/>
<dbReference type="PATRIC" id="fig|507754.4.peg.637"/>
<proteinExistence type="inferred from homology"/>
<comment type="function">
    <text evidence="6">Binds to the 23S rRNA.</text>
</comment>
<keyword evidence="3 6" id="KW-0694">RNA-binding</keyword>
<dbReference type="EMBL" id="LKBG01000001">
    <property type="protein sequence ID" value="KQB36729.1"/>
    <property type="molecule type" value="Genomic_DNA"/>
</dbReference>
<keyword evidence="5 6" id="KW-0687">Ribonucleoprotein</keyword>
<dbReference type="EMBL" id="LJCQ01000254">
    <property type="protein sequence ID" value="KPV46388.1"/>
    <property type="molecule type" value="Genomic_DNA"/>
</dbReference>
<evidence type="ECO:0000256" key="4">
    <source>
        <dbReference type="ARBA" id="ARBA00022980"/>
    </source>
</evidence>
<dbReference type="Gene3D" id="1.10.1650.10">
    <property type="match status" value="1"/>
</dbReference>
<dbReference type="InterPro" id="IPR057260">
    <property type="entry name" value="Ribosomal_L19e_C"/>
</dbReference>
<accession>A0A0P9CLN4</accession>
<dbReference type="Gene3D" id="1.10.1200.240">
    <property type="match status" value="1"/>
</dbReference>
<keyword evidence="2 6" id="KW-0699">rRNA-binding</keyword>
<reference evidence="8 11" key="1">
    <citation type="submission" date="2015-09" db="EMBL/GenBank/DDBJ databases">
        <title>Draft genome sequence of Acidiplasma aeolicum DSM 18409.</title>
        <authorList>
            <person name="Hemp J."/>
        </authorList>
    </citation>
    <scope>NUCLEOTIDE SEQUENCE [LARGE SCALE GENOMIC DNA]</scope>
    <source>
        <strain evidence="8 11">V</strain>
    </source>
</reference>
<dbReference type="InterPro" id="IPR039547">
    <property type="entry name" value="Ribosomal_eL19"/>
</dbReference>
<keyword evidence="4 6" id="KW-0689">Ribosomal protein</keyword>
<comment type="similarity">
    <text evidence="1 6">Belongs to the eukaryotic ribosomal protein eL19 family.</text>
</comment>
<keyword evidence="10" id="KW-1185">Reference proteome</keyword>
<dbReference type="SUPFAM" id="SSF48140">
    <property type="entry name" value="Ribosomal protein L19 (L19e)"/>
    <property type="match status" value="1"/>
</dbReference>
<dbReference type="InterPro" id="IPR033936">
    <property type="entry name" value="Ribosomal_eL19_arc"/>
</dbReference>
<evidence type="ECO:0000313" key="8">
    <source>
        <dbReference type="EMBL" id="KPV46388.1"/>
    </source>
</evidence>
<feature type="domain" description="Large ribosomal subunit protein eL19" evidence="7">
    <location>
        <begin position="2"/>
        <end position="145"/>
    </location>
</feature>
<evidence type="ECO:0000256" key="1">
    <source>
        <dbReference type="ARBA" id="ARBA00011082"/>
    </source>
</evidence>
<dbReference type="RefSeq" id="WP_048101755.1">
    <property type="nucleotide sequence ID" value="NZ_JBBYJF010000003.1"/>
</dbReference>
<dbReference type="Pfam" id="PF01280">
    <property type="entry name" value="Ribosomal_L19e"/>
    <property type="match status" value="1"/>
</dbReference>
<comment type="subunit">
    <text evidence="6">Part of the 50S ribosomal subunit.</text>
</comment>
<evidence type="ECO:0000256" key="6">
    <source>
        <dbReference type="HAMAP-Rule" id="MF_01475"/>
    </source>
</evidence>
<protein>
    <recommendedName>
        <fullName evidence="6">Large ribosomal subunit protein eL19</fullName>
    </recommendedName>
</protein>
<evidence type="ECO:0000256" key="3">
    <source>
        <dbReference type="ARBA" id="ARBA00022884"/>
    </source>
</evidence>
<evidence type="ECO:0000313" key="10">
    <source>
        <dbReference type="Proteomes" id="UP000050320"/>
    </source>
</evidence>
<dbReference type="InterPro" id="IPR057259">
    <property type="entry name" value="Ribosomal_L19e"/>
</dbReference>
<evidence type="ECO:0000313" key="9">
    <source>
        <dbReference type="EMBL" id="KQB36729.1"/>
    </source>
</evidence>
<evidence type="ECO:0000259" key="7">
    <source>
        <dbReference type="SMART" id="SM01416"/>
    </source>
</evidence>
<dbReference type="GO" id="GO:0070180">
    <property type="term" value="F:large ribosomal subunit rRNA binding"/>
    <property type="evidence" value="ECO:0007669"/>
    <property type="project" value="UniProtKB-UniRule"/>
</dbReference>
<dbReference type="GO" id="GO:0006412">
    <property type="term" value="P:translation"/>
    <property type="evidence" value="ECO:0007669"/>
    <property type="project" value="UniProtKB-UniRule"/>
</dbReference>
<dbReference type="NCBIfam" id="NF006343">
    <property type="entry name" value="PRK08570.1"/>
    <property type="match status" value="1"/>
</dbReference>
<evidence type="ECO:0000256" key="2">
    <source>
        <dbReference type="ARBA" id="ARBA00022730"/>
    </source>
</evidence>
<dbReference type="GO" id="GO:0003735">
    <property type="term" value="F:structural constituent of ribosome"/>
    <property type="evidence" value="ECO:0007669"/>
    <property type="project" value="InterPro"/>
</dbReference>
<dbReference type="GeneID" id="84222223"/>
<sequence>MKMESVKAIAAEELKVGKSRVWVDTNNLDKVLDTTSRDDVRKLIDLHIIQKKNKKGNSNYRLKKRISQLQKGRRRGPGSVRGTKYARYPRKRRWITLIRALRSELRTLKAENKIDQKVYRRYYRIIKSGTFTSRAQLVSHLKSSSNMAGDKNENNTSS</sequence>
<gene>
    <name evidence="6" type="primary">rpl19e</name>
    <name evidence="9" type="ORF">AOG54_00170</name>
    <name evidence="8" type="ORF">SE19_05720</name>
</gene>
<dbReference type="Proteomes" id="UP000050320">
    <property type="component" value="Unassembled WGS sequence"/>
</dbReference>
<dbReference type="GO" id="GO:0022625">
    <property type="term" value="C:cytosolic large ribosomal subunit"/>
    <property type="evidence" value="ECO:0007669"/>
    <property type="project" value="InterPro"/>
</dbReference>
<evidence type="ECO:0000256" key="5">
    <source>
        <dbReference type="ARBA" id="ARBA00023274"/>
    </source>
</evidence>
<evidence type="ECO:0000313" key="11">
    <source>
        <dbReference type="Proteomes" id="UP000050515"/>
    </source>
</evidence>
<dbReference type="PANTHER" id="PTHR10722">
    <property type="entry name" value="60S RIBOSOMAL PROTEIN L19"/>
    <property type="match status" value="1"/>
</dbReference>
<dbReference type="Proteomes" id="UP000050515">
    <property type="component" value="Unassembled WGS sequence"/>
</dbReference>
<dbReference type="CDD" id="cd01418">
    <property type="entry name" value="Ribosomal_L19e_A"/>
    <property type="match status" value="1"/>
</dbReference>
<name>A0A0P9CLN4_9ARCH</name>
<dbReference type="InterPro" id="IPR035970">
    <property type="entry name" value="60S_ribosomal_eL19_sf"/>
</dbReference>
<dbReference type="SMART" id="SM01416">
    <property type="entry name" value="Ribosomal_L19e"/>
    <property type="match status" value="1"/>
</dbReference>
<dbReference type="HAMAP" id="MF_01475">
    <property type="entry name" value="Ribosomal_eL19"/>
    <property type="match status" value="1"/>
</dbReference>